<evidence type="ECO:0000259" key="1">
    <source>
        <dbReference type="PROSITE" id="PS51186"/>
    </source>
</evidence>
<comment type="caution">
    <text evidence="2">The sequence shown here is derived from an EMBL/GenBank/DDBJ whole genome shotgun (WGS) entry which is preliminary data.</text>
</comment>
<dbReference type="InterPro" id="IPR016181">
    <property type="entry name" value="Acyl_CoA_acyltransferase"/>
</dbReference>
<protein>
    <submittedName>
        <fullName evidence="2">RimJ/RimL family protein N-acetyltransferase</fullName>
    </submittedName>
</protein>
<keyword evidence="2" id="KW-0808">Transferase</keyword>
<dbReference type="EMBL" id="SLUN01000061">
    <property type="protein sequence ID" value="TCL54664.1"/>
    <property type="molecule type" value="Genomic_DNA"/>
</dbReference>
<proteinExistence type="predicted"/>
<dbReference type="InterPro" id="IPR000182">
    <property type="entry name" value="GNAT_dom"/>
</dbReference>
<organism evidence="2 3">
    <name type="scientific">Hydrogenispora ethanolica</name>
    <dbReference type="NCBI Taxonomy" id="1082276"/>
    <lineage>
        <taxon>Bacteria</taxon>
        <taxon>Bacillati</taxon>
        <taxon>Bacillota</taxon>
        <taxon>Hydrogenispora</taxon>
    </lineage>
</organism>
<reference evidence="2 3" key="1">
    <citation type="submission" date="2019-03" db="EMBL/GenBank/DDBJ databases">
        <title>Genomic Encyclopedia of Type Strains, Phase IV (KMG-IV): sequencing the most valuable type-strain genomes for metagenomic binning, comparative biology and taxonomic classification.</title>
        <authorList>
            <person name="Goeker M."/>
        </authorList>
    </citation>
    <scope>NUCLEOTIDE SEQUENCE [LARGE SCALE GENOMIC DNA]</scope>
    <source>
        <strain evidence="2 3">LX-B</strain>
    </source>
</reference>
<gene>
    <name evidence="2" type="ORF">EDC14_106110</name>
</gene>
<evidence type="ECO:0000313" key="3">
    <source>
        <dbReference type="Proteomes" id="UP000295008"/>
    </source>
</evidence>
<dbReference type="GO" id="GO:0016747">
    <property type="term" value="F:acyltransferase activity, transferring groups other than amino-acyl groups"/>
    <property type="evidence" value="ECO:0007669"/>
    <property type="project" value="InterPro"/>
</dbReference>
<dbReference type="PROSITE" id="PS51186">
    <property type="entry name" value="GNAT"/>
    <property type="match status" value="1"/>
</dbReference>
<dbReference type="Gene3D" id="3.40.630.30">
    <property type="match status" value="1"/>
</dbReference>
<sequence length="162" mass="19313">MNPLILKPLEDRDLPLVKEWLYKDYIQKWYDDPEEWLYEMKERKGAFHFIKHFIVFDENNPIGFCQYYDCFEAKEDWYSVDQPQRVFSMDYLIGEETCLGRGLGKEIVRILSDTIRVVEKAHEIVVQPEKENIPSCKALLANNYVYDEEKGYYSKVLIHSVG</sequence>
<name>A0A4R1QUP9_HYDET</name>
<dbReference type="AlphaFoldDB" id="A0A4R1QUP9"/>
<dbReference type="Pfam" id="PF13523">
    <property type="entry name" value="Acetyltransf_8"/>
    <property type="match status" value="1"/>
</dbReference>
<dbReference type="RefSeq" id="WP_243663122.1">
    <property type="nucleotide sequence ID" value="NZ_SLUN01000061.1"/>
</dbReference>
<dbReference type="SUPFAM" id="SSF55729">
    <property type="entry name" value="Acyl-CoA N-acyltransferases (Nat)"/>
    <property type="match status" value="1"/>
</dbReference>
<evidence type="ECO:0000313" key="2">
    <source>
        <dbReference type="EMBL" id="TCL54664.1"/>
    </source>
</evidence>
<keyword evidence="3" id="KW-1185">Reference proteome</keyword>
<dbReference type="Proteomes" id="UP000295008">
    <property type="component" value="Unassembled WGS sequence"/>
</dbReference>
<feature type="domain" description="N-acetyltransferase" evidence="1">
    <location>
        <begin position="4"/>
        <end position="162"/>
    </location>
</feature>
<accession>A0A4R1QUP9</accession>